<dbReference type="RefSeq" id="WP_002531321.1">
    <property type="nucleotide sequence ID" value="NZ_CAMHWY010000001.1"/>
</dbReference>
<name>A0AAD0QLD7_CUTAC</name>
<evidence type="ECO:0000313" key="2">
    <source>
        <dbReference type="EMBL" id="AXM05846.1"/>
    </source>
</evidence>
<reference evidence="2 3" key="1">
    <citation type="submission" date="2018-08" db="EMBL/GenBank/DDBJ databases">
        <title>Genome sequencing of Cutibacterium acnes KCOM 1315.</title>
        <authorList>
            <person name="Kook J.-K."/>
            <person name="Park S.-N."/>
            <person name="Lim Y.K."/>
        </authorList>
    </citation>
    <scope>NUCLEOTIDE SEQUENCE [LARGE SCALE GENOMIC DNA]</scope>
    <source>
        <strain evidence="2 3">KCOM 1315</strain>
    </source>
</reference>
<sequence>MGSARTGSWPSCKDTQPSQKETNSPCQHQSDHETHQGIHSAMARDIRMTQNQNSTLKQQASNISTVKNLATKMWKIRTPYDPSGATRSRTRPP</sequence>
<dbReference type="AlphaFoldDB" id="A0AAD0QLD7"/>
<evidence type="ECO:0000256" key="1">
    <source>
        <dbReference type="SAM" id="MobiDB-lite"/>
    </source>
</evidence>
<gene>
    <name evidence="2" type="ORF">DXN06_00695</name>
</gene>
<feature type="region of interest" description="Disordered" evidence="1">
    <location>
        <begin position="1"/>
        <end position="40"/>
    </location>
</feature>
<organism evidence="2 3">
    <name type="scientific">Cutibacterium acnes</name>
    <name type="common">Propionibacterium acnes</name>
    <dbReference type="NCBI Taxonomy" id="1747"/>
    <lineage>
        <taxon>Bacteria</taxon>
        <taxon>Bacillati</taxon>
        <taxon>Actinomycetota</taxon>
        <taxon>Actinomycetes</taxon>
        <taxon>Propionibacteriales</taxon>
        <taxon>Propionibacteriaceae</taxon>
        <taxon>Cutibacterium</taxon>
    </lineage>
</organism>
<protein>
    <submittedName>
        <fullName evidence="2">Uncharacterized protein</fullName>
    </submittedName>
</protein>
<dbReference type="EMBL" id="CP031442">
    <property type="protein sequence ID" value="AXM05846.1"/>
    <property type="molecule type" value="Genomic_DNA"/>
</dbReference>
<feature type="compositionally biased region" description="Basic and acidic residues" evidence="1">
    <location>
        <begin position="29"/>
        <end position="40"/>
    </location>
</feature>
<dbReference type="Proteomes" id="UP000256621">
    <property type="component" value="Chromosome"/>
</dbReference>
<accession>A0AAD0QLD7</accession>
<evidence type="ECO:0000313" key="3">
    <source>
        <dbReference type="Proteomes" id="UP000256621"/>
    </source>
</evidence>
<proteinExistence type="predicted"/>
<feature type="compositionally biased region" description="Polar residues" evidence="1">
    <location>
        <begin position="1"/>
        <end position="28"/>
    </location>
</feature>